<evidence type="ECO:0000256" key="14">
    <source>
        <dbReference type="RuleBase" id="RU004516"/>
    </source>
</evidence>
<dbReference type="PANTHER" id="PTHR42743">
    <property type="entry name" value="AMINO-ACID AMINOTRANSFERASE"/>
    <property type="match status" value="1"/>
</dbReference>
<evidence type="ECO:0000256" key="5">
    <source>
        <dbReference type="ARBA" id="ARBA00022909"/>
    </source>
</evidence>
<dbReference type="PANTHER" id="PTHR42743:SF2">
    <property type="entry name" value="AMINODEOXYCHORISMATE LYASE"/>
    <property type="match status" value="1"/>
</dbReference>
<gene>
    <name evidence="15" type="primary">pabC</name>
    <name evidence="15" type="ORF">GT360_04820</name>
</gene>
<dbReference type="GO" id="GO:0008153">
    <property type="term" value="P:4-aminobenzoate biosynthetic process"/>
    <property type="evidence" value="ECO:0007669"/>
    <property type="project" value="UniProtKB-UniRule"/>
</dbReference>
<dbReference type="KEGG" id="vas:GT360_04820"/>
<dbReference type="AlphaFoldDB" id="A0A7Z2T1Z1"/>
<evidence type="ECO:0000256" key="10">
    <source>
        <dbReference type="ARBA" id="ARBA00054027"/>
    </source>
</evidence>
<accession>A0A7Z2T1Z1</accession>
<dbReference type="NCBIfam" id="NF004761">
    <property type="entry name" value="PRK06092.1"/>
    <property type="match status" value="1"/>
</dbReference>
<dbReference type="InterPro" id="IPR001544">
    <property type="entry name" value="Aminotrans_IV"/>
</dbReference>
<dbReference type="InterPro" id="IPR050571">
    <property type="entry name" value="Class-IV_PLP-Dep_Aminotrnsfr"/>
</dbReference>
<proteinExistence type="inferred from homology"/>
<dbReference type="RefSeq" id="WP_164647772.1">
    <property type="nucleotide sequence ID" value="NZ_CP047475.1"/>
</dbReference>
<keyword evidence="16" id="KW-1185">Reference proteome</keyword>
<name>A0A7Z2T1Z1_9VIBR</name>
<dbReference type="EC" id="4.1.3.38" evidence="8 12"/>
<evidence type="ECO:0000256" key="12">
    <source>
        <dbReference type="NCBIfam" id="TIGR03461"/>
    </source>
</evidence>
<organism evidence="15 16">
    <name type="scientific">Vibrio astriarenae</name>
    <dbReference type="NCBI Taxonomy" id="1481923"/>
    <lineage>
        <taxon>Bacteria</taxon>
        <taxon>Pseudomonadati</taxon>
        <taxon>Pseudomonadota</taxon>
        <taxon>Gammaproteobacteria</taxon>
        <taxon>Vibrionales</taxon>
        <taxon>Vibrionaceae</taxon>
        <taxon>Vibrio</taxon>
    </lineage>
</organism>
<dbReference type="CDD" id="cd01559">
    <property type="entry name" value="ADCL_like"/>
    <property type="match status" value="1"/>
</dbReference>
<dbReference type="GO" id="GO:0005829">
    <property type="term" value="C:cytosol"/>
    <property type="evidence" value="ECO:0007669"/>
    <property type="project" value="TreeGrafter"/>
</dbReference>
<protein>
    <recommendedName>
        <fullName evidence="11 12">Aminodeoxychorismate lyase</fullName>
        <ecNumber evidence="8 12">4.1.3.38</ecNumber>
    </recommendedName>
</protein>
<dbReference type="Pfam" id="PF01063">
    <property type="entry name" value="Aminotran_4"/>
    <property type="match status" value="1"/>
</dbReference>
<dbReference type="InterPro" id="IPR036038">
    <property type="entry name" value="Aminotransferase-like"/>
</dbReference>
<evidence type="ECO:0000256" key="3">
    <source>
        <dbReference type="ARBA" id="ARBA00011738"/>
    </source>
</evidence>
<comment type="pathway">
    <text evidence="7">Cofactor biosynthesis; tetrahydrofolate biosynthesis; 4-aminobenzoate from chorismate: step 2/2.</text>
</comment>
<dbReference type="GO" id="GO:0030170">
    <property type="term" value="F:pyridoxal phosphate binding"/>
    <property type="evidence" value="ECO:0007669"/>
    <property type="project" value="InterPro"/>
</dbReference>
<dbReference type="Gene3D" id="3.20.10.10">
    <property type="entry name" value="D-amino Acid Aminotransferase, subunit A, domain 2"/>
    <property type="match status" value="1"/>
</dbReference>
<dbReference type="GO" id="GO:0008696">
    <property type="term" value="F:4-amino-4-deoxychorismate lyase activity"/>
    <property type="evidence" value="ECO:0007669"/>
    <property type="project" value="UniProtKB-UniRule"/>
</dbReference>
<evidence type="ECO:0000313" key="16">
    <source>
        <dbReference type="Proteomes" id="UP000464262"/>
    </source>
</evidence>
<dbReference type="InterPro" id="IPR017824">
    <property type="entry name" value="Aminodeoxychorismate_lyase_IV"/>
</dbReference>
<comment type="cofactor">
    <cofactor evidence="1 14">
        <name>pyridoxal 5'-phosphate</name>
        <dbReference type="ChEBI" id="CHEBI:597326"/>
    </cofactor>
</comment>
<comment type="catalytic activity">
    <reaction evidence="9">
        <text>4-amino-4-deoxychorismate = 4-aminobenzoate + pyruvate + H(+)</text>
        <dbReference type="Rhea" id="RHEA:16201"/>
        <dbReference type="ChEBI" id="CHEBI:15361"/>
        <dbReference type="ChEBI" id="CHEBI:15378"/>
        <dbReference type="ChEBI" id="CHEBI:17836"/>
        <dbReference type="ChEBI" id="CHEBI:58406"/>
        <dbReference type="EC" id="4.1.3.38"/>
    </reaction>
</comment>
<evidence type="ECO:0000256" key="9">
    <source>
        <dbReference type="ARBA" id="ARBA00049529"/>
    </source>
</evidence>
<comment type="function">
    <text evidence="10">Involved in the biosynthesis of p-aminobenzoate (PABA), a precursor of tetrahydrofolate. Converts 4-amino-4-deoxychorismate into 4-aminobenzoate (PABA) and pyruvate.</text>
</comment>
<evidence type="ECO:0000256" key="8">
    <source>
        <dbReference type="ARBA" id="ARBA00035676"/>
    </source>
</evidence>
<evidence type="ECO:0000256" key="2">
    <source>
        <dbReference type="ARBA" id="ARBA00009320"/>
    </source>
</evidence>
<dbReference type="FunFam" id="3.20.10.10:FF:000002">
    <property type="entry name" value="D-alanine aminotransferase"/>
    <property type="match status" value="1"/>
</dbReference>
<reference evidence="15 16" key="1">
    <citation type="submission" date="2020-01" db="EMBL/GenBank/DDBJ databases">
        <title>Whole genome and functional gene identification of agarase of Vibrio HN897.</title>
        <authorList>
            <person name="Liu Y."/>
            <person name="Zhao Z."/>
        </authorList>
    </citation>
    <scope>NUCLEOTIDE SEQUENCE [LARGE SCALE GENOMIC DNA]</scope>
    <source>
        <strain evidence="15 16">HN897</strain>
    </source>
</reference>
<sequence>MFWVNGVPCDSISASDRSFQYGDGVFTTMLLQDGKVLHWSLHTQRLREGLNRLAIPHPNWSDVERWVANAAIEHSRSGIKVHISRGSGGRGYSPLGCESPVVTISAFQYPKHYSTWHQAGLELGICQTQLGLNPTLAGIKHNNRLEQIMAKAEMDAVGLPDGIVTDLNEHIVETTMANLFWRKGQTLYTPKMVNAGVKGITRNYVAAQLPSLGFSLTEEDFFIEDLLCADEVFVTNAILGVAPVSKIAHHSFSFSDLAKQLRKSYMSC</sequence>
<dbReference type="EMBL" id="CP047475">
    <property type="protein sequence ID" value="QIA62878.1"/>
    <property type="molecule type" value="Genomic_DNA"/>
</dbReference>
<dbReference type="Gene3D" id="3.30.470.10">
    <property type="match status" value="1"/>
</dbReference>
<keyword evidence="4 14" id="KW-0663">Pyridoxal phosphate</keyword>
<dbReference type="InterPro" id="IPR043131">
    <property type="entry name" value="BCAT-like_N"/>
</dbReference>
<evidence type="ECO:0000256" key="7">
    <source>
        <dbReference type="ARBA" id="ARBA00035633"/>
    </source>
</evidence>
<dbReference type="GO" id="GO:0046656">
    <property type="term" value="P:folic acid biosynthetic process"/>
    <property type="evidence" value="ECO:0007669"/>
    <property type="project" value="UniProtKB-KW"/>
</dbReference>
<dbReference type="InterPro" id="IPR018300">
    <property type="entry name" value="Aminotrans_IV_CS"/>
</dbReference>
<evidence type="ECO:0000256" key="4">
    <source>
        <dbReference type="ARBA" id="ARBA00022898"/>
    </source>
</evidence>
<dbReference type="PROSITE" id="PS00770">
    <property type="entry name" value="AA_TRANSFER_CLASS_4"/>
    <property type="match status" value="1"/>
</dbReference>
<comment type="similarity">
    <text evidence="2 13">Belongs to the class-IV pyridoxal-phosphate-dependent aminotransferase family.</text>
</comment>
<dbReference type="Proteomes" id="UP000464262">
    <property type="component" value="Chromosome 1"/>
</dbReference>
<keyword evidence="6 15" id="KW-0456">Lyase</keyword>
<keyword evidence="5" id="KW-0289">Folate biosynthesis</keyword>
<dbReference type="NCBIfam" id="TIGR03461">
    <property type="entry name" value="pabC_Proteo"/>
    <property type="match status" value="1"/>
</dbReference>
<evidence type="ECO:0000256" key="11">
    <source>
        <dbReference type="ARBA" id="ARBA00069174"/>
    </source>
</evidence>
<evidence type="ECO:0000256" key="13">
    <source>
        <dbReference type="RuleBase" id="RU004106"/>
    </source>
</evidence>
<comment type="subunit">
    <text evidence="3">Homodimer.</text>
</comment>
<evidence type="ECO:0000313" key="15">
    <source>
        <dbReference type="EMBL" id="QIA62878.1"/>
    </source>
</evidence>
<evidence type="ECO:0000256" key="6">
    <source>
        <dbReference type="ARBA" id="ARBA00023239"/>
    </source>
</evidence>
<dbReference type="InterPro" id="IPR043132">
    <property type="entry name" value="BCAT-like_C"/>
</dbReference>
<evidence type="ECO:0000256" key="1">
    <source>
        <dbReference type="ARBA" id="ARBA00001933"/>
    </source>
</evidence>
<dbReference type="SUPFAM" id="SSF56752">
    <property type="entry name" value="D-aminoacid aminotransferase-like PLP-dependent enzymes"/>
    <property type="match status" value="1"/>
</dbReference>